<dbReference type="AlphaFoldDB" id="A0A5J4PM52"/>
<evidence type="ECO:0000313" key="1">
    <source>
        <dbReference type="EMBL" id="KAA6309523.1"/>
    </source>
</evidence>
<gene>
    <name evidence="1" type="ORF">EZS27_038999</name>
</gene>
<dbReference type="EMBL" id="SNRY01007902">
    <property type="protein sequence ID" value="KAA6309523.1"/>
    <property type="molecule type" value="Genomic_DNA"/>
</dbReference>
<name>A0A5J4PM52_9ZZZZ</name>
<reference evidence="1" key="1">
    <citation type="submission" date="2019-03" db="EMBL/GenBank/DDBJ databases">
        <title>Single cell metagenomics reveals metabolic interactions within the superorganism composed of flagellate Streblomastix strix and complex community of Bacteroidetes bacteria on its surface.</title>
        <authorList>
            <person name="Treitli S.C."/>
            <person name="Kolisko M."/>
            <person name="Husnik F."/>
            <person name="Keeling P."/>
            <person name="Hampl V."/>
        </authorList>
    </citation>
    <scope>NUCLEOTIDE SEQUENCE</scope>
    <source>
        <strain evidence="1">STM</strain>
    </source>
</reference>
<evidence type="ECO:0008006" key="2">
    <source>
        <dbReference type="Google" id="ProtNLM"/>
    </source>
</evidence>
<organism evidence="1">
    <name type="scientific">termite gut metagenome</name>
    <dbReference type="NCBI Taxonomy" id="433724"/>
    <lineage>
        <taxon>unclassified sequences</taxon>
        <taxon>metagenomes</taxon>
        <taxon>organismal metagenomes</taxon>
    </lineage>
</organism>
<protein>
    <recommendedName>
        <fullName evidence="2">B box-type domain-containing protein</fullName>
    </recommendedName>
</protein>
<comment type="caution">
    <text evidence="1">The sequence shown here is derived from an EMBL/GenBank/DDBJ whole genome shotgun (WGS) entry which is preliminary data.</text>
</comment>
<feature type="non-terminal residue" evidence="1">
    <location>
        <position position="36"/>
    </location>
</feature>
<proteinExistence type="predicted"/>
<sequence>MNCYEHSIQPAVAQCPDCGKGLCTECASAYSLPICN</sequence>
<accession>A0A5J4PM52</accession>